<evidence type="ECO:0000256" key="8">
    <source>
        <dbReference type="ARBA" id="ARBA00022837"/>
    </source>
</evidence>
<feature type="binding site" evidence="15">
    <location>
        <position position="253"/>
    </location>
    <ligand>
        <name>Ca(2+)</name>
        <dbReference type="ChEBI" id="CHEBI:29108"/>
        <label>2</label>
    </ligand>
</feature>
<evidence type="ECO:0000256" key="3">
    <source>
        <dbReference type="ARBA" id="ARBA00006873"/>
    </source>
</evidence>
<evidence type="ECO:0000256" key="6">
    <source>
        <dbReference type="ARBA" id="ARBA00022617"/>
    </source>
</evidence>
<keyword evidence="6 18" id="KW-0349">Heme</keyword>
<evidence type="ECO:0000256" key="7">
    <source>
        <dbReference type="ARBA" id="ARBA00022723"/>
    </source>
</evidence>
<dbReference type="PROSITE" id="PS00435">
    <property type="entry name" value="PEROXIDASE_1"/>
    <property type="match status" value="1"/>
</dbReference>
<evidence type="ECO:0000313" key="21">
    <source>
        <dbReference type="Proteomes" id="UP001603857"/>
    </source>
</evidence>
<feature type="binding site" evidence="15">
    <location>
        <position position="88"/>
    </location>
    <ligand>
        <name>Ca(2+)</name>
        <dbReference type="ChEBI" id="CHEBI:29108"/>
        <label>1</label>
    </ligand>
</feature>
<dbReference type="PANTHER" id="PTHR31388:SF112">
    <property type="entry name" value="PEROXIDASE"/>
    <property type="match status" value="1"/>
</dbReference>
<dbReference type="EMBL" id="JBGMDY010000003">
    <property type="protein sequence ID" value="KAL2341527.1"/>
    <property type="molecule type" value="Genomic_DNA"/>
</dbReference>
<feature type="disulfide bond" evidence="17">
    <location>
        <begin position="200"/>
        <end position="232"/>
    </location>
</feature>
<evidence type="ECO:0000259" key="19">
    <source>
        <dbReference type="PROSITE" id="PS50873"/>
    </source>
</evidence>
<feature type="active site" description="Proton acceptor" evidence="13">
    <location>
        <position position="66"/>
    </location>
</feature>
<feature type="site" description="Transition state stabilizer" evidence="16">
    <location>
        <position position="62"/>
    </location>
</feature>
<evidence type="ECO:0000256" key="4">
    <source>
        <dbReference type="ARBA" id="ARBA00012313"/>
    </source>
</evidence>
<keyword evidence="11 17" id="KW-1015">Disulfide bond</keyword>
<comment type="subcellular location">
    <subcellularLocation>
        <location evidence="18">Secreted</location>
    </subcellularLocation>
</comment>
<feature type="binding site" evidence="15">
    <location>
        <position position="70"/>
    </location>
    <ligand>
        <name>Ca(2+)</name>
        <dbReference type="ChEBI" id="CHEBI:29108"/>
        <label>1</label>
    </ligand>
</feature>
<keyword evidence="12" id="KW-0325">Glycoprotein</keyword>
<evidence type="ECO:0000256" key="2">
    <source>
        <dbReference type="ARBA" id="ARBA00002322"/>
    </source>
</evidence>
<keyword evidence="5 18" id="KW-0575">Peroxidase</keyword>
<dbReference type="PANTHER" id="PTHR31388">
    <property type="entry name" value="PEROXIDASE 72-RELATED"/>
    <property type="match status" value="1"/>
</dbReference>
<keyword evidence="18" id="KW-0732">Signal</keyword>
<dbReference type="Proteomes" id="UP001603857">
    <property type="component" value="Unassembled WGS sequence"/>
</dbReference>
<dbReference type="EC" id="1.11.1.7" evidence="4 18"/>
<dbReference type="InterPro" id="IPR010255">
    <property type="entry name" value="Haem_peroxidase_sf"/>
</dbReference>
<dbReference type="Gene3D" id="1.10.420.10">
    <property type="entry name" value="Peroxidase, domain 2"/>
    <property type="match status" value="1"/>
</dbReference>
<feature type="signal peptide" evidence="18">
    <location>
        <begin position="1"/>
        <end position="24"/>
    </location>
</feature>
<dbReference type="GO" id="GO:0005576">
    <property type="term" value="C:extracellular region"/>
    <property type="evidence" value="ECO:0007669"/>
    <property type="project" value="UniProtKB-SubCell"/>
</dbReference>
<keyword evidence="18" id="KW-0376">Hydrogen peroxide</keyword>
<evidence type="ECO:0000256" key="16">
    <source>
        <dbReference type="PIRSR" id="PIRSR600823-4"/>
    </source>
</evidence>
<dbReference type="GO" id="GO:0042744">
    <property type="term" value="P:hydrogen peroxide catabolic process"/>
    <property type="evidence" value="ECO:0007669"/>
    <property type="project" value="UniProtKB-KW"/>
</dbReference>
<comment type="catalytic activity">
    <reaction evidence="1 18">
        <text>2 a phenolic donor + H2O2 = 2 a phenolic radical donor + 2 H2O</text>
        <dbReference type="Rhea" id="RHEA:56136"/>
        <dbReference type="ChEBI" id="CHEBI:15377"/>
        <dbReference type="ChEBI" id="CHEBI:16240"/>
        <dbReference type="ChEBI" id="CHEBI:139520"/>
        <dbReference type="ChEBI" id="CHEBI:139521"/>
        <dbReference type="EC" id="1.11.1.7"/>
    </reaction>
</comment>
<keyword evidence="10 15" id="KW-0408">Iron</keyword>
<evidence type="ECO:0000256" key="11">
    <source>
        <dbReference type="ARBA" id="ARBA00023157"/>
    </source>
</evidence>
<feature type="binding site" description="axial binding residue" evidence="15">
    <location>
        <position position="193"/>
    </location>
    <ligand>
        <name>heme b</name>
        <dbReference type="ChEBI" id="CHEBI:60344"/>
    </ligand>
    <ligandPart>
        <name>Fe</name>
        <dbReference type="ChEBI" id="CHEBI:18248"/>
    </ligandPart>
</feature>
<keyword evidence="8 15" id="KW-0106">Calcium</keyword>
<comment type="caution">
    <text evidence="20">The sequence shown here is derived from an EMBL/GenBank/DDBJ whole genome shotgun (WGS) entry which is preliminary data.</text>
</comment>
<feature type="binding site" evidence="15">
    <location>
        <position position="76"/>
    </location>
    <ligand>
        <name>Ca(2+)</name>
        <dbReference type="ChEBI" id="CHEBI:29108"/>
        <label>1</label>
    </ligand>
</feature>
<comment type="cofactor">
    <cofactor evidence="15 18">
        <name>Ca(2+)</name>
        <dbReference type="ChEBI" id="CHEBI:29108"/>
    </cofactor>
    <text evidence="15 18">Binds 2 calcium ions per subunit.</text>
</comment>
<proteinExistence type="inferred from homology"/>
<keyword evidence="18" id="KW-0964">Secreted</keyword>
<evidence type="ECO:0000256" key="12">
    <source>
        <dbReference type="ARBA" id="ARBA00023180"/>
    </source>
</evidence>
<evidence type="ECO:0000256" key="17">
    <source>
        <dbReference type="PIRSR" id="PIRSR600823-5"/>
    </source>
</evidence>
<dbReference type="InterPro" id="IPR002016">
    <property type="entry name" value="Haem_peroxidase"/>
</dbReference>
<dbReference type="GO" id="GO:0140825">
    <property type="term" value="F:lactoperoxidase activity"/>
    <property type="evidence" value="ECO:0007669"/>
    <property type="project" value="UniProtKB-EC"/>
</dbReference>
<evidence type="ECO:0000256" key="13">
    <source>
        <dbReference type="PIRSR" id="PIRSR600823-1"/>
    </source>
</evidence>
<keyword evidence="21" id="KW-1185">Reference proteome</keyword>
<gene>
    <name evidence="20" type="ORF">Fmac_009467</name>
</gene>
<feature type="disulfide bond" evidence="17">
    <location>
        <begin position="68"/>
        <end position="73"/>
    </location>
</feature>
<dbReference type="InterPro" id="IPR033905">
    <property type="entry name" value="Secretory_peroxidase"/>
</dbReference>
<dbReference type="PRINTS" id="PR00458">
    <property type="entry name" value="PEROXIDASE"/>
</dbReference>
<evidence type="ECO:0000313" key="20">
    <source>
        <dbReference type="EMBL" id="KAL2341527.1"/>
    </source>
</evidence>
<keyword evidence="9 18" id="KW-0560">Oxidoreductase</keyword>
<evidence type="ECO:0000256" key="1">
    <source>
        <dbReference type="ARBA" id="ARBA00000189"/>
    </source>
</evidence>
<feature type="chain" id="PRO_5044527357" description="Peroxidase" evidence="18">
    <location>
        <begin position="25"/>
        <end position="350"/>
    </location>
</feature>
<accession>A0ABD1N0C5</accession>
<dbReference type="FunFam" id="1.10.520.10:FF:000009">
    <property type="entry name" value="Peroxidase"/>
    <property type="match status" value="1"/>
</dbReference>
<sequence>MGFFTVKVALCCVVVLLLGAFSDAQLDNSFYKDTCPKVHSIVREVLRNVSKSDPRILASLIRLHFHDCFVQGCDASILLNNTDTIASEQFALPNNNSIRGLDVVNQIKTAVESACPGIVSCADILALAAEISSVLAHGPDWKVPLGRRDSLTANQTLALQNLPGPTFTLDELKAAFLKQGLNTTDLVALSGAHTIGRAQCRFFVDRLYNFSGTNNPDPTLNTTLLQTLRVICPNGGPGTTLTNLDQTTPDTFDSTYFSNLQSQNGVLQSDQELFSTSGADTIAIVNSFSSNQTLFYENFKASMIKMSIIGVLTGTQGEVRTQCNFVNGASSSFTALATKESTEDGMVSSI</sequence>
<feature type="disulfide bond" evidence="17">
    <location>
        <begin position="35"/>
        <end position="115"/>
    </location>
</feature>
<reference evidence="20 21" key="1">
    <citation type="submission" date="2024-08" db="EMBL/GenBank/DDBJ databases">
        <title>Insights into the chromosomal genome structure of Flemingia macrophylla.</title>
        <authorList>
            <person name="Ding Y."/>
            <person name="Zhao Y."/>
            <person name="Bi W."/>
            <person name="Wu M."/>
            <person name="Zhao G."/>
            <person name="Gong Y."/>
            <person name="Li W."/>
            <person name="Zhang P."/>
        </authorList>
    </citation>
    <scope>NUCLEOTIDE SEQUENCE [LARGE SCALE GENOMIC DNA]</scope>
    <source>
        <strain evidence="20">DYQJB</strain>
        <tissue evidence="20">Leaf</tissue>
    </source>
</reference>
<evidence type="ECO:0000256" key="5">
    <source>
        <dbReference type="ARBA" id="ARBA00022559"/>
    </source>
</evidence>
<evidence type="ECO:0000256" key="15">
    <source>
        <dbReference type="PIRSR" id="PIRSR600823-3"/>
    </source>
</evidence>
<evidence type="ECO:0000256" key="9">
    <source>
        <dbReference type="ARBA" id="ARBA00023002"/>
    </source>
</evidence>
<feature type="binding site" evidence="15">
    <location>
        <position position="245"/>
    </location>
    <ligand>
        <name>Ca(2+)</name>
        <dbReference type="ChEBI" id="CHEBI:29108"/>
        <label>2</label>
    </ligand>
</feature>
<dbReference type="SUPFAM" id="SSF48113">
    <property type="entry name" value="Heme-dependent peroxidases"/>
    <property type="match status" value="1"/>
</dbReference>
<evidence type="ECO:0000256" key="14">
    <source>
        <dbReference type="PIRSR" id="PIRSR600823-2"/>
    </source>
</evidence>
<keyword evidence="7 15" id="KW-0479">Metal-binding</keyword>
<protein>
    <recommendedName>
        <fullName evidence="4 18">Peroxidase</fullName>
        <ecNumber evidence="4 18">1.11.1.7</ecNumber>
    </recommendedName>
</protein>
<dbReference type="PRINTS" id="PR00461">
    <property type="entry name" value="PLPEROXIDASE"/>
</dbReference>
<organism evidence="20 21">
    <name type="scientific">Flemingia macrophylla</name>
    <dbReference type="NCBI Taxonomy" id="520843"/>
    <lineage>
        <taxon>Eukaryota</taxon>
        <taxon>Viridiplantae</taxon>
        <taxon>Streptophyta</taxon>
        <taxon>Embryophyta</taxon>
        <taxon>Tracheophyta</taxon>
        <taxon>Spermatophyta</taxon>
        <taxon>Magnoliopsida</taxon>
        <taxon>eudicotyledons</taxon>
        <taxon>Gunneridae</taxon>
        <taxon>Pentapetalae</taxon>
        <taxon>rosids</taxon>
        <taxon>fabids</taxon>
        <taxon>Fabales</taxon>
        <taxon>Fabaceae</taxon>
        <taxon>Papilionoideae</taxon>
        <taxon>50 kb inversion clade</taxon>
        <taxon>NPAAA clade</taxon>
        <taxon>indigoferoid/millettioid clade</taxon>
        <taxon>Phaseoleae</taxon>
        <taxon>Flemingia</taxon>
    </lineage>
</organism>
<comment type="similarity">
    <text evidence="18">Belongs to the peroxidase family. Classical plant (class III) peroxidase subfamily.</text>
</comment>
<evidence type="ECO:0000256" key="10">
    <source>
        <dbReference type="ARBA" id="ARBA00023004"/>
    </source>
</evidence>
<dbReference type="GO" id="GO:0046872">
    <property type="term" value="F:metal ion binding"/>
    <property type="evidence" value="ECO:0007669"/>
    <property type="project" value="UniProtKB-UniRule"/>
</dbReference>
<feature type="binding site" evidence="15">
    <location>
        <position position="72"/>
    </location>
    <ligand>
        <name>Ca(2+)</name>
        <dbReference type="ChEBI" id="CHEBI:29108"/>
        <label>1</label>
    </ligand>
</feature>
<comment type="cofactor">
    <cofactor evidence="15 18">
        <name>heme b</name>
        <dbReference type="ChEBI" id="CHEBI:60344"/>
    </cofactor>
    <text evidence="15 18">Binds 1 heme b (iron(II)-protoporphyrin IX) group per subunit.</text>
</comment>
<feature type="domain" description="Plant heme peroxidase family profile" evidence="19">
    <location>
        <begin position="25"/>
        <end position="327"/>
    </location>
</feature>
<dbReference type="FunFam" id="1.10.420.10:FF:000001">
    <property type="entry name" value="Peroxidase"/>
    <property type="match status" value="1"/>
</dbReference>
<dbReference type="InterPro" id="IPR000823">
    <property type="entry name" value="Peroxidase_pln"/>
</dbReference>
<dbReference type="PROSITE" id="PS50873">
    <property type="entry name" value="PEROXIDASE_4"/>
    <property type="match status" value="1"/>
</dbReference>
<dbReference type="Pfam" id="PF00141">
    <property type="entry name" value="peroxidase"/>
    <property type="match status" value="1"/>
</dbReference>
<evidence type="ECO:0000256" key="18">
    <source>
        <dbReference type="RuleBase" id="RU362060"/>
    </source>
</evidence>
<dbReference type="InterPro" id="IPR019793">
    <property type="entry name" value="Peroxidases_heam-ligand_BS"/>
</dbReference>
<feature type="binding site" evidence="15">
    <location>
        <position position="194"/>
    </location>
    <ligand>
        <name>Ca(2+)</name>
        <dbReference type="ChEBI" id="CHEBI:29108"/>
        <label>2</label>
    </ligand>
</feature>
<dbReference type="Gene3D" id="1.10.520.10">
    <property type="match status" value="1"/>
</dbReference>
<dbReference type="AlphaFoldDB" id="A0ABD1N0C5"/>
<name>A0ABD1N0C5_9FABA</name>
<feature type="binding site" evidence="15">
    <location>
        <position position="74"/>
    </location>
    <ligand>
        <name>Ca(2+)</name>
        <dbReference type="ChEBI" id="CHEBI:29108"/>
        <label>1</label>
    </ligand>
</feature>
<feature type="binding site" evidence="15">
    <location>
        <position position="67"/>
    </location>
    <ligand>
        <name>Ca(2+)</name>
        <dbReference type="ChEBI" id="CHEBI:29108"/>
        <label>1</label>
    </ligand>
</feature>
<dbReference type="GO" id="GO:0006979">
    <property type="term" value="P:response to oxidative stress"/>
    <property type="evidence" value="ECO:0007669"/>
    <property type="project" value="UniProtKB-UniRule"/>
</dbReference>
<comment type="similarity">
    <text evidence="3">Belongs to the peroxidase family. Ascorbate peroxidase subfamily.</text>
</comment>
<dbReference type="CDD" id="cd00693">
    <property type="entry name" value="secretory_peroxidase"/>
    <property type="match status" value="1"/>
</dbReference>
<feature type="binding site" evidence="14">
    <location>
        <position position="163"/>
    </location>
    <ligand>
        <name>substrate</name>
    </ligand>
</feature>
<feature type="binding site" evidence="15">
    <location>
        <position position="248"/>
    </location>
    <ligand>
        <name>Ca(2+)</name>
        <dbReference type="ChEBI" id="CHEBI:29108"/>
        <label>2</label>
    </ligand>
</feature>
<feature type="disulfide bond" evidence="17">
    <location>
        <begin position="121"/>
        <end position="323"/>
    </location>
</feature>
<dbReference type="GO" id="GO:0020037">
    <property type="term" value="F:heme binding"/>
    <property type="evidence" value="ECO:0007669"/>
    <property type="project" value="UniProtKB-UniRule"/>
</dbReference>
<comment type="function">
    <text evidence="2">Removal of H(2)O(2), oxidation of toxic reductants, biosynthesis and degradation of lignin, suberization, auxin catabolism, response to environmental stresses such as wounding, pathogen attack and oxidative stress. These functions might be dependent on each isozyme/isoform in each plant tissue.</text>
</comment>